<proteinExistence type="predicted"/>
<reference evidence="1 2" key="1">
    <citation type="submission" date="2020-10" db="EMBL/GenBank/DDBJ databases">
        <title>Complete genome sequence of Corynebacterium massiliense DSM 45435, type strain of Corynebacterium massiliense.</title>
        <authorList>
            <person name="Busche T."/>
            <person name="Kalinowski J."/>
            <person name="Ruckert C."/>
        </authorList>
    </citation>
    <scope>NUCLEOTIDE SEQUENCE [LARGE SCALE GENOMIC DNA]</scope>
    <source>
        <strain evidence="1 2">DSM 45435</strain>
    </source>
</reference>
<sequence length="100" mass="10951">MSMIHTISDFFRRGHAGGNQGLSDLSIGVLEPESNKRGGETAEKSFAAYADPFEYLGVRGVADATPHELSAAFLAVYDRLPSLREQRALVRTAASWQILR</sequence>
<dbReference type="RefSeq" id="WP_022863072.1">
    <property type="nucleotide sequence ID" value="NZ_ATVG01000006.1"/>
</dbReference>
<organism evidence="1 2">
    <name type="scientific">Corynebacterium massiliense DSM 45435</name>
    <dbReference type="NCBI Taxonomy" id="1121364"/>
    <lineage>
        <taxon>Bacteria</taxon>
        <taxon>Bacillati</taxon>
        <taxon>Actinomycetota</taxon>
        <taxon>Actinomycetes</taxon>
        <taxon>Mycobacteriales</taxon>
        <taxon>Corynebacteriaceae</taxon>
        <taxon>Corynebacterium</taxon>
    </lineage>
</organism>
<accession>A0ABY7UA92</accession>
<gene>
    <name evidence="1" type="ORF">CMASS_08770</name>
</gene>
<evidence type="ECO:0000313" key="1">
    <source>
        <dbReference type="EMBL" id="WCZ33168.1"/>
    </source>
</evidence>
<name>A0ABY7UA92_9CORY</name>
<dbReference type="Proteomes" id="UP001220064">
    <property type="component" value="Chromosome"/>
</dbReference>
<keyword evidence="2" id="KW-1185">Reference proteome</keyword>
<protein>
    <submittedName>
        <fullName evidence="1">Uncharacterized protein</fullName>
    </submittedName>
</protein>
<evidence type="ECO:0000313" key="2">
    <source>
        <dbReference type="Proteomes" id="UP001220064"/>
    </source>
</evidence>
<dbReference type="EMBL" id="CP063189">
    <property type="protein sequence ID" value="WCZ33168.1"/>
    <property type="molecule type" value="Genomic_DNA"/>
</dbReference>